<sequence>MENLLRSAGSSNPKGNVRFEIPKSVSFSGHSALT</sequence>
<gene>
    <name evidence="1" type="ORF">LSS_01387</name>
</gene>
<reference evidence="1 2" key="2">
    <citation type="journal article" date="2014" name="Emerg. Microbes Infect.">
        <title>Potential impact on kidney infection: a whole-genome analysis of Leptospira santarosai serovar Shermani.</title>
        <authorList>
            <person name="Chou L.F."/>
            <person name="Chen T.W."/>
            <person name="Ko Y.C."/>
            <person name="Pan M.J."/>
            <person name="Tian Y.C."/>
            <person name="Chiu C.H."/>
            <person name="Tang P."/>
            <person name="Hung C.C."/>
            <person name="Yang C.W."/>
        </authorList>
    </citation>
    <scope>NUCLEOTIDE SEQUENCE</scope>
    <source>
        <strain evidence="1 2">LT 821</strain>
    </source>
</reference>
<dbReference type="STRING" id="758847.LSS_01387"/>
<evidence type="ECO:0000313" key="2">
    <source>
        <dbReference type="Proteomes" id="UP000035800"/>
    </source>
</evidence>
<protein>
    <submittedName>
        <fullName evidence="1">Uncharacterized protein</fullName>
    </submittedName>
</protein>
<dbReference type="KEGG" id="lst:LSS_01387"/>
<reference evidence="1 2" key="1">
    <citation type="journal article" date="2012" name="Gene">
        <title>Sequence of Leptospira santarosai serovar Shermani genome and prediction of virulence-associated genes.</title>
        <authorList>
            <person name="Chou L.F."/>
            <person name="Chen Y.T."/>
            <person name="Lu C.W."/>
            <person name="Ko Y.C."/>
            <person name="Tang C.Y."/>
            <person name="Pan M.J."/>
            <person name="Tian Y.C."/>
            <person name="Chiu C.H."/>
            <person name="Hung C.C."/>
            <person name="Yang C.W."/>
        </authorList>
    </citation>
    <scope>NUCLEOTIDE SEQUENCE [LARGE SCALE GENOMIC DNA]</scope>
    <source>
        <strain evidence="1">LT 821</strain>
    </source>
</reference>
<name>K8YDN4_9LEPT</name>
<evidence type="ECO:0000313" key="1">
    <source>
        <dbReference type="EMBL" id="EKT88437.1"/>
    </source>
</evidence>
<dbReference type="AlphaFoldDB" id="K8YDN4"/>
<dbReference type="Proteomes" id="UP000035800">
    <property type="component" value="Chromosome I"/>
</dbReference>
<organism evidence="1 2">
    <name type="scientific">Leptospira santarosai serovar Shermani str. LT 821</name>
    <dbReference type="NCBI Taxonomy" id="758847"/>
    <lineage>
        <taxon>Bacteria</taxon>
        <taxon>Pseudomonadati</taxon>
        <taxon>Spirochaetota</taxon>
        <taxon>Spirochaetia</taxon>
        <taxon>Leptospirales</taxon>
        <taxon>Leptospiraceae</taxon>
        <taxon>Leptospira</taxon>
    </lineage>
</organism>
<proteinExistence type="predicted"/>
<dbReference type="EMBL" id="CP006694">
    <property type="protein sequence ID" value="EKT88437.1"/>
    <property type="molecule type" value="Genomic_DNA"/>
</dbReference>
<accession>K8YDN4</accession>